<reference evidence="1" key="2">
    <citation type="submission" date="2023-06" db="EMBL/GenBank/DDBJ databases">
        <authorList>
            <consortium name="Lawrence Berkeley National Laboratory"/>
            <person name="Haridas S."/>
            <person name="Hensen N."/>
            <person name="Bonometti L."/>
            <person name="Westerberg I."/>
            <person name="Brannstrom I.O."/>
            <person name="Guillou S."/>
            <person name="Cros-Aarteil S."/>
            <person name="Calhoun S."/>
            <person name="Kuo A."/>
            <person name="Mondo S."/>
            <person name="Pangilinan J."/>
            <person name="Riley R."/>
            <person name="LaButti K."/>
            <person name="Andreopoulos B."/>
            <person name="Lipzen A."/>
            <person name="Chen C."/>
            <person name="Yanf M."/>
            <person name="Daum C."/>
            <person name="Ng V."/>
            <person name="Clum A."/>
            <person name="Steindorff A."/>
            <person name="Ohm R."/>
            <person name="Martin F."/>
            <person name="Silar P."/>
            <person name="Natvig D."/>
            <person name="Lalanne C."/>
            <person name="Gautier V."/>
            <person name="Ament-velasquez S.L."/>
            <person name="Kruys A."/>
            <person name="Hutchinson M.I."/>
            <person name="Powell A.J."/>
            <person name="Barry K."/>
            <person name="Miller A.N."/>
            <person name="Grigoriev I.V."/>
            <person name="Debuchy R."/>
            <person name="Gladieux P."/>
            <person name="Thoren M.H."/>
            <person name="Johannesson H."/>
        </authorList>
    </citation>
    <scope>NUCLEOTIDE SEQUENCE</scope>
    <source>
        <strain evidence="1">CBS 232.78</strain>
    </source>
</reference>
<dbReference type="AlphaFoldDB" id="A0AAE0K0C1"/>
<protein>
    <submittedName>
        <fullName evidence="1">Uncharacterized protein</fullName>
    </submittedName>
</protein>
<dbReference type="EMBL" id="JAULSW010000011">
    <property type="protein sequence ID" value="KAK3367674.1"/>
    <property type="molecule type" value="Genomic_DNA"/>
</dbReference>
<gene>
    <name evidence="1" type="ORF">B0H63DRAFT_489616</name>
</gene>
<name>A0AAE0K0C1_9PEZI</name>
<sequence>MRQNLRERRRSSFVVLISFFTHLPVSRISSLSSRNYCWASGKLSGPIAPIPTLLIEALCQITSGRSSGLSRSVSNGGHLILSRGVPPIFWHAADLLPGVTPTPMQPRRSLGHLLTLFGLSAPS</sequence>
<evidence type="ECO:0000313" key="1">
    <source>
        <dbReference type="EMBL" id="KAK3367674.1"/>
    </source>
</evidence>
<reference evidence="1" key="1">
    <citation type="journal article" date="2023" name="Mol. Phylogenet. Evol.">
        <title>Genome-scale phylogeny and comparative genomics of the fungal order Sordariales.</title>
        <authorList>
            <person name="Hensen N."/>
            <person name="Bonometti L."/>
            <person name="Westerberg I."/>
            <person name="Brannstrom I.O."/>
            <person name="Guillou S."/>
            <person name="Cros-Aarteil S."/>
            <person name="Calhoun S."/>
            <person name="Haridas S."/>
            <person name="Kuo A."/>
            <person name="Mondo S."/>
            <person name="Pangilinan J."/>
            <person name="Riley R."/>
            <person name="LaButti K."/>
            <person name="Andreopoulos B."/>
            <person name="Lipzen A."/>
            <person name="Chen C."/>
            <person name="Yan M."/>
            <person name="Daum C."/>
            <person name="Ng V."/>
            <person name="Clum A."/>
            <person name="Steindorff A."/>
            <person name="Ohm R.A."/>
            <person name="Martin F."/>
            <person name="Silar P."/>
            <person name="Natvig D.O."/>
            <person name="Lalanne C."/>
            <person name="Gautier V."/>
            <person name="Ament-Velasquez S.L."/>
            <person name="Kruys A."/>
            <person name="Hutchinson M.I."/>
            <person name="Powell A.J."/>
            <person name="Barry K."/>
            <person name="Miller A.N."/>
            <person name="Grigoriev I.V."/>
            <person name="Debuchy R."/>
            <person name="Gladieux P."/>
            <person name="Hiltunen Thoren M."/>
            <person name="Johannesson H."/>
        </authorList>
    </citation>
    <scope>NUCLEOTIDE SEQUENCE</scope>
    <source>
        <strain evidence="1">CBS 232.78</strain>
    </source>
</reference>
<dbReference type="Proteomes" id="UP001285441">
    <property type="component" value="Unassembled WGS sequence"/>
</dbReference>
<organism evidence="1 2">
    <name type="scientific">Podospora didyma</name>
    <dbReference type="NCBI Taxonomy" id="330526"/>
    <lineage>
        <taxon>Eukaryota</taxon>
        <taxon>Fungi</taxon>
        <taxon>Dikarya</taxon>
        <taxon>Ascomycota</taxon>
        <taxon>Pezizomycotina</taxon>
        <taxon>Sordariomycetes</taxon>
        <taxon>Sordariomycetidae</taxon>
        <taxon>Sordariales</taxon>
        <taxon>Podosporaceae</taxon>
        <taxon>Podospora</taxon>
    </lineage>
</organism>
<evidence type="ECO:0000313" key="2">
    <source>
        <dbReference type="Proteomes" id="UP001285441"/>
    </source>
</evidence>
<accession>A0AAE0K0C1</accession>
<comment type="caution">
    <text evidence="1">The sequence shown here is derived from an EMBL/GenBank/DDBJ whole genome shotgun (WGS) entry which is preliminary data.</text>
</comment>
<keyword evidence="2" id="KW-1185">Reference proteome</keyword>
<proteinExistence type="predicted"/>